<feature type="transmembrane region" description="Helical" evidence="1">
    <location>
        <begin position="227"/>
        <end position="246"/>
    </location>
</feature>
<dbReference type="RefSeq" id="WP_073342206.1">
    <property type="nucleotide sequence ID" value="NZ_FQVH01000007.1"/>
</dbReference>
<keyword evidence="1" id="KW-0812">Transmembrane</keyword>
<evidence type="ECO:0000313" key="2">
    <source>
        <dbReference type="EMBL" id="SHE89081.1"/>
    </source>
</evidence>
<keyword evidence="2" id="KW-0645">Protease</keyword>
<feature type="transmembrane region" description="Helical" evidence="1">
    <location>
        <begin position="177"/>
        <end position="195"/>
    </location>
</feature>
<protein>
    <submittedName>
        <fullName evidence="2">Protease prsW family protein</fullName>
    </submittedName>
</protein>
<evidence type="ECO:0000256" key="1">
    <source>
        <dbReference type="SAM" id="Phobius"/>
    </source>
</evidence>
<keyword evidence="1" id="KW-0472">Membrane</keyword>
<dbReference type="AlphaFoldDB" id="A0A1M4X6I3"/>
<proteinExistence type="predicted"/>
<dbReference type="GO" id="GO:0006508">
    <property type="term" value="P:proteolysis"/>
    <property type="evidence" value="ECO:0007669"/>
    <property type="project" value="UniProtKB-KW"/>
</dbReference>
<reference evidence="2 3" key="1">
    <citation type="submission" date="2016-11" db="EMBL/GenBank/DDBJ databases">
        <authorList>
            <person name="Jaros S."/>
            <person name="Januszkiewicz K."/>
            <person name="Wedrychowicz H."/>
        </authorList>
    </citation>
    <scope>NUCLEOTIDE SEQUENCE [LARGE SCALE GENOMIC DNA]</scope>
    <source>
        <strain evidence="2 3">DSM 17918</strain>
    </source>
</reference>
<feature type="transmembrane region" description="Helical" evidence="1">
    <location>
        <begin position="103"/>
        <end position="122"/>
    </location>
</feature>
<feature type="transmembrane region" description="Helical" evidence="1">
    <location>
        <begin position="6"/>
        <end position="26"/>
    </location>
</feature>
<keyword evidence="3" id="KW-1185">Reference proteome</keyword>
<feature type="transmembrane region" description="Helical" evidence="1">
    <location>
        <begin position="38"/>
        <end position="60"/>
    </location>
</feature>
<dbReference type="STRING" id="1121256.SAMN02746089_00962"/>
<organism evidence="2 3">
    <name type="scientific">Caldanaerobius fijiensis DSM 17918</name>
    <dbReference type="NCBI Taxonomy" id="1121256"/>
    <lineage>
        <taxon>Bacteria</taxon>
        <taxon>Bacillati</taxon>
        <taxon>Bacillota</taxon>
        <taxon>Clostridia</taxon>
        <taxon>Thermoanaerobacterales</taxon>
        <taxon>Thermoanaerobacteraceae</taxon>
        <taxon>Caldanaerobius</taxon>
    </lineage>
</organism>
<keyword evidence="1" id="KW-1133">Transmembrane helix</keyword>
<dbReference type="Proteomes" id="UP000184088">
    <property type="component" value="Unassembled WGS sequence"/>
</dbReference>
<sequence>MQLPIQNIYIQNLFVFLYVLVIYYFIFWTKNLKINDIFAIISLTVIVVLPYTIYVQYYLYFNVINNIEHGPIYIAPLEEFTKVIPVIYIMSKKRKRNLSLSDFAYAGIVSGASFNFFEDLLYKRGKEQLNFFCGSLNSFEFIDMKVNFSHIVATGLIVLCMGLVVKVKGGILKKLPFILLTLFAFAYFAFEHGFYNATLSESFLGIIEYPHNKIAVYIHNLLGKNSYSHIILFFASIIIAIVETVTKYKYEKQVINEVERSTD</sequence>
<feature type="transmembrane region" description="Helical" evidence="1">
    <location>
        <begin position="148"/>
        <end position="165"/>
    </location>
</feature>
<accession>A0A1M4X6I3</accession>
<name>A0A1M4X6I3_9THEO</name>
<dbReference type="InterPro" id="IPR026898">
    <property type="entry name" value="PrsW"/>
</dbReference>
<evidence type="ECO:0000313" key="3">
    <source>
        <dbReference type="Proteomes" id="UP000184088"/>
    </source>
</evidence>
<keyword evidence="2" id="KW-0378">Hydrolase</keyword>
<dbReference type="GO" id="GO:0008233">
    <property type="term" value="F:peptidase activity"/>
    <property type="evidence" value="ECO:0007669"/>
    <property type="project" value="UniProtKB-KW"/>
</dbReference>
<dbReference type="EMBL" id="FQVH01000007">
    <property type="protein sequence ID" value="SHE89081.1"/>
    <property type="molecule type" value="Genomic_DNA"/>
</dbReference>
<gene>
    <name evidence="2" type="ORF">SAMN02746089_00962</name>
</gene>
<dbReference type="Pfam" id="PF13367">
    <property type="entry name" value="PrsW-protease"/>
    <property type="match status" value="1"/>
</dbReference>